<dbReference type="GO" id="GO:0005886">
    <property type="term" value="C:plasma membrane"/>
    <property type="evidence" value="ECO:0007669"/>
    <property type="project" value="TreeGrafter"/>
</dbReference>
<comment type="subcellular location">
    <subcellularLocation>
        <location evidence="1">Membrane</location>
        <topology evidence="1">Multi-pass membrane protein</topology>
    </subcellularLocation>
</comment>
<dbReference type="GO" id="GO:0140410">
    <property type="term" value="F:monoatomic cation:bicarbonate symporter activity"/>
    <property type="evidence" value="ECO:0007669"/>
    <property type="project" value="TreeGrafter"/>
</dbReference>
<evidence type="ECO:0000256" key="6">
    <source>
        <dbReference type="SAM" id="MobiDB-lite"/>
    </source>
</evidence>
<feature type="chain" id="PRO_5022208568" description="Zinc transporter foi" evidence="8">
    <location>
        <begin position="22"/>
        <end position="546"/>
    </location>
</feature>
<evidence type="ECO:0000256" key="1">
    <source>
        <dbReference type="ARBA" id="ARBA00004141"/>
    </source>
</evidence>
<evidence type="ECO:0000256" key="4">
    <source>
        <dbReference type="ARBA" id="ARBA00022989"/>
    </source>
</evidence>
<evidence type="ECO:0008006" key="11">
    <source>
        <dbReference type="Google" id="ProtNLM"/>
    </source>
</evidence>
<reference evidence="9 10" key="1">
    <citation type="journal article" date="2018" name="Nat. Ecol. Evol.">
        <title>Genomic signatures of mitonuclear coevolution across populations of Tigriopus californicus.</title>
        <authorList>
            <person name="Barreto F.S."/>
            <person name="Watson E.T."/>
            <person name="Lima T.G."/>
            <person name="Willett C.S."/>
            <person name="Edmands S."/>
            <person name="Li W."/>
            <person name="Burton R.S."/>
        </authorList>
    </citation>
    <scope>NUCLEOTIDE SEQUENCE [LARGE SCALE GENOMIC DNA]</scope>
    <source>
        <strain evidence="9 10">San Diego</strain>
    </source>
</reference>
<dbReference type="PANTHER" id="PTHR12191:SF37">
    <property type="entry name" value="ZINC TRANSPORTER FOI"/>
    <property type="match status" value="1"/>
</dbReference>
<feature type="compositionally biased region" description="Low complexity" evidence="6">
    <location>
        <begin position="320"/>
        <end position="330"/>
    </location>
</feature>
<dbReference type="STRING" id="6832.A0A553NG35"/>
<dbReference type="Proteomes" id="UP000318571">
    <property type="component" value="Chromosome 10"/>
</dbReference>
<evidence type="ECO:0000313" key="9">
    <source>
        <dbReference type="EMBL" id="TRY64365.1"/>
    </source>
</evidence>
<name>A0A553NG35_TIGCA</name>
<dbReference type="GO" id="GO:0030003">
    <property type="term" value="P:intracellular monoatomic cation homeostasis"/>
    <property type="evidence" value="ECO:0007669"/>
    <property type="project" value="TreeGrafter"/>
</dbReference>
<keyword evidence="3 7" id="KW-0812">Transmembrane</keyword>
<comment type="caution">
    <text evidence="9">The sequence shown here is derived from an EMBL/GenBank/DDBJ whole genome shotgun (WGS) entry which is preliminary data.</text>
</comment>
<gene>
    <name evidence="9" type="ORF">TCAL_11724</name>
</gene>
<dbReference type="OMA" id="KHKYSAY"/>
<organism evidence="9 10">
    <name type="scientific">Tigriopus californicus</name>
    <name type="common">Marine copepod</name>
    <dbReference type="NCBI Taxonomy" id="6832"/>
    <lineage>
        <taxon>Eukaryota</taxon>
        <taxon>Metazoa</taxon>
        <taxon>Ecdysozoa</taxon>
        <taxon>Arthropoda</taxon>
        <taxon>Crustacea</taxon>
        <taxon>Multicrustacea</taxon>
        <taxon>Hexanauplia</taxon>
        <taxon>Copepoda</taxon>
        <taxon>Harpacticoida</taxon>
        <taxon>Harpacticidae</taxon>
        <taxon>Tigriopus</taxon>
    </lineage>
</organism>
<evidence type="ECO:0000256" key="2">
    <source>
        <dbReference type="ARBA" id="ARBA00006939"/>
    </source>
</evidence>
<dbReference type="EMBL" id="VCGU01000458">
    <property type="protein sequence ID" value="TRY64365.1"/>
    <property type="molecule type" value="Genomic_DNA"/>
</dbReference>
<keyword evidence="4 7" id="KW-1133">Transmembrane helix</keyword>
<evidence type="ECO:0000256" key="7">
    <source>
        <dbReference type="SAM" id="Phobius"/>
    </source>
</evidence>
<feature type="transmembrane region" description="Helical" evidence="7">
    <location>
        <begin position="509"/>
        <end position="532"/>
    </location>
</feature>
<dbReference type="GO" id="GO:0005385">
    <property type="term" value="F:zinc ion transmembrane transporter activity"/>
    <property type="evidence" value="ECO:0007669"/>
    <property type="project" value="TreeGrafter"/>
</dbReference>
<dbReference type="AlphaFoldDB" id="A0A553NG35"/>
<protein>
    <recommendedName>
        <fullName evidence="11">Zinc transporter foi</fullName>
    </recommendedName>
</protein>
<feature type="compositionally biased region" description="Basic and acidic residues" evidence="6">
    <location>
        <begin position="249"/>
        <end position="262"/>
    </location>
</feature>
<evidence type="ECO:0000256" key="5">
    <source>
        <dbReference type="ARBA" id="ARBA00023136"/>
    </source>
</evidence>
<dbReference type="GO" id="GO:0071578">
    <property type="term" value="P:zinc ion import across plasma membrane"/>
    <property type="evidence" value="ECO:0007669"/>
    <property type="project" value="TreeGrafter"/>
</dbReference>
<feature type="transmembrane region" description="Helical" evidence="7">
    <location>
        <begin position="133"/>
        <end position="154"/>
    </location>
</feature>
<keyword evidence="10" id="KW-1185">Reference proteome</keyword>
<accession>A0A553NG35</accession>
<feature type="transmembrane region" description="Helical" evidence="7">
    <location>
        <begin position="99"/>
        <end position="121"/>
    </location>
</feature>
<feature type="transmembrane region" description="Helical" evidence="7">
    <location>
        <begin position="441"/>
        <end position="462"/>
    </location>
</feature>
<feature type="compositionally biased region" description="Polar residues" evidence="6">
    <location>
        <begin position="263"/>
        <end position="279"/>
    </location>
</feature>
<dbReference type="Pfam" id="PF02535">
    <property type="entry name" value="Zip"/>
    <property type="match status" value="1"/>
</dbReference>
<feature type="region of interest" description="Disordered" evidence="6">
    <location>
        <begin position="249"/>
        <end position="344"/>
    </location>
</feature>
<dbReference type="InterPro" id="IPR003689">
    <property type="entry name" value="ZIP"/>
</dbReference>
<keyword evidence="5 7" id="KW-0472">Membrane</keyword>
<feature type="transmembrane region" description="Helical" evidence="7">
    <location>
        <begin position="174"/>
        <end position="192"/>
    </location>
</feature>
<feature type="signal peptide" evidence="8">
    <location>
        <begin position="1"/>
        <end position="21"/>
    </location>
</feature>
<dbReference type="InterPro" id="IPR050799">
    <property type="entry name" value="ZIP_Transporter"/>
</dbReference>
<evidence type="ECO:0000256" key="8">
    <source>
        <dbReference type="SAM" id="SignalP"/>
    </source>
</evidence>
<dbReference type="PANTHER" id="PTHR12191">
    <property type="entry name" value="SOLUTE CARRIER FAMILY 39"/>
    <property type="match status" value="1"/>
</dbReference>
<keyword evidence="8" id="KW-0732">Signal</keyword>
<evidence type="ECO:0000313" key="10">
    <source>
        <dbReference type="Proteomes" id="UP000318571"/>
    </source>
</evidence>
<proteinExistence type="inferred from homology"/>
<dbReference type="OrthoDB" id="200954at2759"/>
<evidence type="ECO:0000256" key="3">
    <source>
        <dbReference type="ARBA" id="ARBA00022692"/>
    </source>
</evidence>
<comment type="similarity">
    <text evidence="2">Belongs to the ZIP transporter (TC 2.A.5) family.</text>
</comment>
<sequence>MFLRVAQTSVIWILAFHMVRSNETLAVNQSSASDHDHVTHIHEDDAIDCPPGEEPIYRAISHAWSCIISLSEDTHEGGHSHDHDHHEDEEQQHAVDLKVWLVSSGAIFVISLCGIFGVLVIPIMQRVFYQHLLQFLVALAIGTLAGDALLHLLPHALMQGMDLTHGQHEAFHQASVWRGFAALMALFVFFLFEKAVNHVGEWRERSAAAVKNLEKKVRVVRTGHRASEAAVGERVCKHKYSAYCVQDIESHPGSSDHTKENEASQVDGNECPLSNNSSDHNPELQCFIAEPSVQNQPKSNHNHNHHDHDHDQHQHHHLQQQRSSQSSQSHLPHHIPERTISRNSNFETVFVREHEHKHHGHSHAHSHLTSKPDSISSVAWMVIFGDGIHNLADGLAIGAAFSESYLSGFSTTIAVLCHELPHEIGDFALLLKAGMTVKQAIFYNVLSSVLAFMGMISGLLLGGNLESLTTWIFCATAGIFLYVALVDMMPELNSGHGHPISSDAQKSRLMEILLQLLGMSTGVAIMLVIALYEHDLKAIFKGEDHH</sequence>
<feature type="transmembrane region" description="Helical" evidence="7">
    <location>
        <begin position="468"/>
        <end position="488"/>
    </location>
</feature>